<proteinExistence type="predicted"/>
<accession>A0A084SPM1</accession>
<protein>
    <submittedName>
        <fullName evidence="1">Uncharacterized protein</fullName>
    </submittedName>
</protein>
<reference evidence="1 2" key="1">
    <citation type="submission" date="2014-07" db="EMBL/GenBank/DDBJ databases">
        <title>Draft Genome Sequence of Gephyronic Acid Producer, Cystobacter violaceus Strain Cb vi76.</title>
        <authorList>
            <person name="Stevens D.C."/>
            <person name="Young J."/>
            <person name="Carmichael R."/>
            <person name="Tan J."/>
            <person name="Taylor R.E."/>
        </authorList>
    </citation>
    <scope>NUCLEOTIDE SEQUENCE [LARGE SCALE GENOMIC DNA]</scope>
    <source>
        <strain evidence="1 2">Cb vi76</strain>
    </source>
</reference>
<name>A0A084SPM1_9BACT</name>
<dbReference type="EMBL" id="JPMI01000213">
    <property type="protein sequence ID" value="KFA90406.1"/>
    <property type="molecule type" value="Genomic_DNA"/>
</dbReference>
<comment type="caution">
    <text evidence="1">The sequence shown here is derived from an EMBL/GenBank/DDBJ whole genome shotgun (WGS) entry which is preliminary data.</text>
</comment>
<dbReference type="AlphaFoldDB" id="A0A084SPM1"/>
<sequence>MNPESALENLRRLLLGQRWIEGTRTLAPSSLLSLFYGDQSSLKELPALSAAMEICARAHPTMRAEELARLDDALSEVLGEAQSELDRWLEAWLDSKVEKVTEPDERFARSSAFVEQLLGVPDAPRIRLSLQDIERMNQVDRAFTKLFRLPTLKLLGGAGAAWLVASPSRSLRR</sequence>
<dbReference type="Proteomes" id="UP000028547">
    <property type="component" value="Unassembled WGS sequence"/>
</dbReference>
<evidence type="ECO:0000313" key="2">
    <source>
        <dbReference type="Proteomes" id="UP000028547"/>
    </source>
</evidence>
<organism evidence="1 2">
    <name type="scientific">Archangium violaceum Cb vi76</name>
    <dbReference type="NCBI Taxonomy" id="1406225"/>
    <lineage>
        <taxon>Bacteria</taxon>
        <taxon>Pseudomonadati</taxon>
        <taxon>Myxococcota</taxon>
        <taxon>Myxococcia</taxon>
        <taxon>Myxococcales</taxon>
        <taxon>Cystobacterineae</taxon>
        <taxon>Archangiaceae</taxon>
        <taxon>Archangium</taxon>
    </lineage>
</organism>
<gene>
    <name evidence="1" type="ORF">Q664_28595</name>
</gene>
<dbReference type="RefSeq" id="WP_043402394.1">
    <property type="nucleotide sequence ID" value="NZ_JPMI01000213.1"/>
</dbReference>
<evidence type="ECO:0000313" key="1">
    <source>
        <dbReference type="EMBL" id="KFA90406.1"/>
    </source>
</evidence>